<feature type="domain" description="Protein kinase" evidence="3">
    <location>
        <begin position="52"/>
        <end position="344"/>
    </location>
</feature>
<keyword evidence="2" id="KW-0067">ATP-binding</keyword>
<accession>A0A7N2M9B7</accession>
<reference evidence="4 5" key="1">
    <citation type="journal article" date="2016" name="G3 (Bethesda)">
        <title>First Draft Assembly and Annotation of the Genome of a California Endemic Oak Quercus lobata Nee (Fagaceae).</title>
        <authorList>
            <person name="Sork V.L."/>
            <person name="Fitz-Gibbon S.T."/>
            <person name="Puiu D."/>
            <person name="Crepeau M."/>
            <person name="Gugger P.F."/>
            <person name="Sherman R."/>
            <person name="Stevens K."/>
            <person name="Langley C.H."/>
            <person name="Pellegrini M."/>
            <person name="Salzberg S.L."/>
        </authorList>
    </citation>
    <scope>NUCLEOTIDE SEQUENCE [LARGE SCALE GENOMIC DNA]</scope>
    <source>
        <strain evidence="4 5">cv. SW786</strain>
    </source>
</reference>
<dbReference type="OrthoDB" id="1558226at2759"/>
<evidence type="ECO:0000256" key="2">
    <source>
        <dbReference type="ARBA" id="ARBA00022840"/>
    </source>
</evidence>
<dbReference type="SUPFAM" id="SSF56112">
    <property type="entry name" value="Protein kinase-like (PK-like)"/>
    <property type="match status" value="1"/>
</dbReference>
<dbReference type="GO" id="GO:0007166">
    <property type="term" value="P:cell surface receptor signaling pathway"/>
    <property type="evidence" value="ECO:0007669"/>
    <property type="project" value="InterPro"/>
</dbReference>
<sequence>MRCWWRDRFLRLSEKSEEKEKRERQFIENGSKLLEKLIVSCNGKPIPIRSFFAKELRQATNNYNNHYGMLWFKGSLDGQIVIVRRLPSSKFWADLAINDLAISAQMSAHSNVLKPIGYCLETTTPILVYACATNAFLSDRIYVSHVTNRQHQPMVWESRLKIARQIAHAISYLHTAFQRPVIHMGIHMTNILLDEHDVPKLSHFCDSVSIPDGETDVEVDGNCLYSKFKTPEIKATGKATEKTDVYYFGKLLFELLTGEDSYNITRLTIDKKSSLIAYMHNHAQVCCINEIVDPTILAAEGGASLEPQLQAFLQLALTCAGEDPQRRPTMVDVTKELRRIESFVL</sequence>
<dbReference type="Gene3D" id="3.30.200.20">
    <property type="entry name" value="Phosphorylase Kinase, domain 1"/>
    <property type="match status" value="1"/>
</dbReference>
<dbReference type="GO" id="GO:0005886">
    <property type="term" value="C:plasma membrane"/>
    <property type="evidence" value="ECO:0007669"/>
    <property type="project" value="TreeGrafter"/>
</dbReference>
<keyword evidence="5" id="KW-1185">Reference proteome</keyword>
<dbReference type="GO" id="GO:0004674">
    <property type="term" value="F:protein serine/threonine kinase activity"/>
    <property type="evidence" value="ECO:0007669"/>
    <property type="project" value="TreeGrafter"/>
</dbReference>
<dbReference type="EnsemblPlants" id="QL08p004500:mrna">
    <property type="protein sequence ID" value="QL08p004500:mrna:CDS:1"/>
    <property type="gene ID" value="QL08p004500"/>
</dbReference>
<dbReference type="Gramene" id="QL08p004500:mrna">
    <property type="protein sequence ID" value="QL08p004500:mrna:CDS:1"/>
    <property type="gene ID" value="QL08p004500"/>
</dbReference>
<evidence type="ECO:0000313" key="5">
    <source>
        <dbReference type="Proteomes" id="UP000594261"/>
    </source>
</evidence>
<protein>
    <recommendedName>
        <fullName evidence="3">Protein kinase domain-containing protein</fullName>
    </recommendedName>
</protein>
<dbReference type="InParanoid" id="A0A7N2M9B7"/>
<evidence type="ECO:0000256" key="1">
    <source>
        <dbReference type="ARBA" id="ARBA00022741"/>
    </source>
</evidence>
<proteinExistence type="predicted"/>
<dbReference type="OMA" id="VMDIANP"/>
<dbReference type="InterPro" id="IPR000719">
    <property type="entry name" value="Prot_kinase_dom"/>
</dbReference>
<dbReference type="KEGG" id="qlo:115956148"/>
<dbReference type="PROSITE" id="PS50011">
    <property type="entry name" value="PROTEIN_KINASE_DOM"/>
    <property type="match status" value="1"/>
</dbReference>
<dbReference type="RefSeq" id="XP_030930469.1">
    <property type="nucleotide sequence ID" value="XM_031074609.1"/>
</dbReference>
<evidence type="ECO:0000259" key="3">
    <source>
        <dbReference type="PROSITE" id="PS50011"/>
    </source>
</evidence>
<dbReference type="InterPro" id="IPR011009">
    <property type="entry name" value="Kinase-like_dom_sf"/>
</dbReference>
<organism evidence="4 5">
    <name type="scientific">Quercus lobata</name>
    <name type="common">Valley oak</name>
    <dbReference type="NCBI Taxonomy" id="97700"/>
    <lineage>
        <taxon>Eukaryota</taxon>
        <taxon>Viridiplantae</taxon>
        <taxon>Streptophyta</taxon>
        <taxon>Embryophyta</taxon>
        <taxon>Tracheophyta</taxon>
        <taxon>Spermatophyta</taxon>
        <taxon>Magnoliopsida</taxon>
        <taxon>eudicotyledons</taxon>
        <taxon>Gunneridae</taxon>
        <taxon>Pentapetalae</taxon>
        <taxon>rosids</taxon>
        <taxon>fabids</taxon>
        <taxon>Fagales</taxon>
        <taxon>Fagaceae</taxon>
        <taxon>Quercus</taxon>
    </lineage>
</organism>
<reference evidence="4" key="2">
    <citation type="submission" date="2021-01" db="UniProtKB">
        <authorList>
            <consortium name="EnsemblPlants"/>
        </authorList>
    </citation>
    <scope>IDENTIFICATION</scope>
</reference>
<name>A0A7N2M9B7_QUELO</name>
<dbReference type="AlphaFoldDB" id="A0A7N2M9B7"/>
<dbReference type="InterPro" id="IPR045274">
    <property type="entry name" value="WAK-like"/>
</dbReference>
<dbReference type="PANTHER" id="PTHR27005">
    <property type="entry name" value="WALL-ASSOCIATED RECEPTOR KINASE-LIKE 21"/>
    <property type="match status" value="1"/>
</dbReference>
<dbReference type="Proteomes" id="UP000594261">
    <property type="component" value="Chromosome 8"/>
</dbReference>
<dbReference type="Pfam" id="PF07714">
    <property type="entry name" value="PK_Tyr_Ser-Thr"/>
    <property type="match status" value="1"/>
</dbReference>
<keyword evidence="1" id="KW-0547">Nucleotide-binding</keyword>
<dbReference type="GO" id="GO:0005524">
    <property type="term" value="F:ATP binding"/>
    <property type="evidence" value="ECO:0007669"/>
    <property type="project" value="UniProtKB-KW"/>
</dbReference>
<dbReference type="Gene3D" id="1.10.510.10">
    <property type="entry name" value="Transferase(Phosphotransferase) domain 1"/>
    <property type="match status" value="1"/>
</dbReference>
<dbReference type="GeneID" id="115956148"/>
<dbReference type="FunCoup" id="A0A7N2M9B7">
    <property type="interactions" value="589"/>
</dbReference>
<dbReference type="PANTHER" id="PTHR27005:SF543">
    <property type="entry name" value="NON-FUNCTIONAL PSEUDOKINASE ZED1-LIKE"/>
    <property type="match status" value="1"/>
</dbReference>
<gene>
    <name evidence="4" type="primary">LOC115956148</name>
</gene>
<dbReference type="EMBL" id="LRBV02000008">
    <property type="status" value="NOT_ANNOTATED_CDS"/>
    <property type="molecule type" value="Genomic_DNA"/>
</dbReference>
<dbReference type="InterPro" id="IPR001245">
    <property type="entry name" value="Ser-Thr/Tyr_kinase_cat_dom"/>
</dbReference>
<evidence type="ECO:0000313" key="4">
    <source>
        <dbReference type="EnsemblPlants" id="QL08p004500:mrna:CDS:1"/>
    </source>
</evidence>